<evidence type="ECO:0000313" key="3">
    <source>
        <dbReference type="RefSeq" id="XP_052130303.1"/>
    </source>
</evidence>
<evidence type="ECO:0000313" key="2">
    <source>
        <dbReference type="Proteomes" id="UP000504606"/>
    </source>
</evidence>
<keyword evidence="2" id="KW-1185">Reference proteome</keyword>
<organism evidence="2 3">
    <name type="scientific">Frankliniella occidentalis</name>
    <name type="common">Western flower thrips</name>
    <name type="synonym">Euthrips occidentalis</name>
    <dbReference type="NCBI Taxonomy" id="133901"/>
    <lineage>
        <taxon>Eukaryota</taxon>
        <taxon>Metazoa</taxon>
        <taxon>Ecdysozoa</taxon>
        <taxon>Arthropoda</taxon>
        <taxon>Hexapoda</taxon>
        <taxon>Insecta</taxon>
        <taxon>Pterygota</taxon>
        <taxon>Neoptera</taxon>
        <taxon>Paraneoptera</taxon>
        <taxon>Thysanoptera</taxon>
        <taxon>Terebrantia</taxon>
        <taxon>Thripoidea</taxon>
        <taxon>Thripidae</taxon>
        <taxon>Frankliniella</taxon>
    </lineage>
</organism>
<dbReference type="Proteomes" id="UP000504606">
    <property type="component" value="Unplaced"/>
</dbReference>
<proteinExistence type="predicted"/>
<protein>
    <submittedName>
        <fullName evidence="3">Uncharacterized protein LOC127751206</fullName>
    </submittedName>
</protein>
<name>A0A9C6XTA9_FRAOC</name>
<feature type="domain" description="ZSWIM1/3 RNaseH-like" evidence="1">
    <location>
        <begin position="129"/>
        <end position="231"/>
    </location>
</feature>
<evidence type="ECO:0000259" key="1">
    <source>
        <dbReference type="Pfam" id="PF21056"/>
    </source>
</evidence>
<gene>
    <name evidence="3" type="primary">LOC127751206</name>
</gene>
<dbReference type="GeneID" id="127751206"/>
<dbReference type="RefSeq" id="XP_052130303.1">
    <property type="nucleotide sequence ID" value="XM_052274343.1"/>
</dbReference>
<dbReference type="InterPro" id="IPR048324">
    <property type="entry name" value="ZSWIM1-3_RNaseH-like"/>
</dbReference>
<accession>A0A9C6XTA9</accession>
<reference evidence="3" key="1">
    <citation type="submission" date="2025-08" db="UniProtKB">
        <authorList>
            <consortium name="RefSeq"/>
        </authorList>
    </citation>
    <scope>IDENTIFICATION</scope>
    <source>
        <tissue evidence="3">Whole organism</tissue>
    </source>
</reference>
<dbReference type="AlphaFoldDB" id="A0A9C6XTA9"/>
<dbReference type="KEGG" id="foc:127751206"/>
<dbReference type="PANTHER" id="PTHR33977:SF1">
    <property type="entry name" value="ZINC ION BINDING PROTEIN"/>
    <property type="match status" value="1"/>
</dbReference>
<dbReference type="OrthoDB" id="10031901at2759"/>
<sequence>MTWHKNYFSHECDIRFMKLIATERGMIATRLRNHESIDSILDDVRESLERPSDFKRLHLLEKRDLWNLLRTVEFKLRHAHTNDYTSVGILVEKFKKRGDKNPVLFYNPQDQPCTCDDPQCCLTDSDFMLVISTPYQREELAPFTDDKVLIDSTHGTNDYDFQLTTLGSVDSAGVGVPVAYCISNHVTQDFIKQFFRVLKPKLTKSLTSTKVFMSDMASEFYSAWKEDFGESENVFYCTWHVDRRWTEKTKVKGLGKQAEVYRALVTLRNILDKELFEIAAEGMKNMLEEDIDTKPFIQYLNKSRGKRLR</sequence>
<dbReference type="Pfam" id="PF21056">
    <property type="entry name" value="ZSWIM1-3_RNaseH-like"/>
    <property type="match status" value="1"/>
</dbReference>
<dbReference type="PANTHER" id="PTHR33977">
    <property type="entry name" value="ZINC ION BINDING PROTEIN"/>
    <property type="match status" value="1"/>
</dbReference>